<evidence type="ECO:0000313" key="11">
    <source>
        <dbReference type="Proteomes" id="UP001600888"/>
    </source>
</evidence>
<evidence type="ECO:0000256" key="3">
    <source>
        <dbReference type="ARBA" id="ARBA00022801"/>
    </source>
</evidence>
<keyword evidence="2 5" id="KW-0645">Protease</keyword>
<keyword evidence="4 5" id="KW-0720">Serine protease</keyword>
<dbReference type="PROSITE" id="PS00136">
    <property type="entry name" value="SUBTILASE_ASP"/>
    <property type="match status" value="1"/>
</dbReference>
<feature type="region of interest" description="Disordered" evidence="7">
    <location>
        <begin position="36"/>
        <end position="60"/>
    </location>
</feature>
<keyword evidence="3 5" id="KW-0378">Hydrolase</keyword>
<evidence type="ECO:0000256" key="6">
    <source>
        <dbReference type="RuleBase" id="RU003355"/>
    </source>
</evidence>
<dbReference type="InterPro" id="IPR023828">
    <property type="entry name" value="Peptidase_S8_Ser-AS"/>
</dbReference>
<feature type="domain" description="Peptidase S8/S53" evidence="9">
    <location>
        <begin position="106"/>
        <end position="356"/>
    </location>
</feature>
<evidence type="ECO:0000256" key="2">
    <source>
        <dbReference type="ARBA" id="ARBA00022670"/>
    </source>
</evidence>
<comment type="similarity">
    <text evidence="1 5 6">Belongs to the peptidase S8 family.</text>
</comment>
<dbReference type="InterPro" id="IPR023827">
    <property type="entry name" value="Peptidase_S8_Asp-AS"/>
</dbReference>
<reference evidence="10 11" key="1">
    <citation type="submission" date="2024-03" db="EMBL/GenBank/DDBJ databases">
        <title>A high-quality draft genome sequence of Diaporthe vaccinii, a causative agent of upright dieback and viscid rot disease in cranberry plants.</title>
        <authorList>
            <person name="Sarrasin M."/>
            <person name="Lang B.F."/>
            <person name="Burger G."/>
        </authorList>
    </citation>
    <scope>NUCLEOTIDE SEQUENCE [LARGE SCALE GENOMIC DNA]</scope>
    <source>
        <strain evidence="10 11">IS7</strain>
    </source>
</reference>
<dbReference type="PROSITE" id="PS00138">
    <property type="entry name" value="SUBTILASE_SER"/>
    <property type="match status" value="1"/>
</dbReference>
<name>A0ABR4EQX1_9PEZI</name>
<keyword evidence="11" id="KW-1185">Reference proteome</keyword>
<dbReference type="Pfam" id="PF00082">
    <property type="entry name" value="Peptidase_S8"/>
    <property type="match status" value="1"/>
</dbReference>
<evidence type="ECO:0000256" key="5">
    <source>
        <dbReference type="PROSITE-ProRule" id="PRU01240"/>
    </source>
</evidence>
<evidence type="ECO:0000256" key="7">
    <source>
        <dbReference type="SAM" id="MobiDB-lite"/>
    </source>
</evidence>
<dbReference type="SUPFAM" id="SSF52743">
    <property type="entry name" value="Subtilisin-like"/>
    <property type="match status" value="1"/>
</dbReference>
<dbReference type="InterPro" id="IPR015500">
    <property type="entry name" value="Peptidase_S8_subtilisin-rel"/>
</dbReference>
<keyword evidence="8" id="KW-1133">Transmembrane helix</keyword>
<feature type="active site" description="Charge relay system" evidence="5">
    <location>
        <position position="341"/>
    </location>
</feature>
<dbReference type="PANTHER" id="PTHR43806:SF66">
    <property type="entry name" value="SERIN ENDOPEPTIDASE"/>
    <property type="match status" value="1"/>
</dbReference>
<dbReference type="Proteomes" id="UP001600888">
    <property type="component" value="Unassembled WGS sequence"/>
</dbReference>
<gene>
    <name evidence="10" type="ORF">FJTKL_08662</name>
</gene>
<dbReference type="PROSITE" id="PS51892">
    <property type="entry name" value="SUBTILASE"/>
    <property type="match status" value="1"/>
</dbReference>
<dbReference type="InterPro" id="IPR036852">
    <property type="entry name" value="Peptidase_S8/S53_dom_sf"/>
</dbReference>
<accession>A0ABR4EQX1</accession>
<feature type="transmembrane region" description="Helical" evidence="8">
    <location>
        <begin position="342"/>
        <end position="359"/>
    </location>
</feature>
<evidence type="ECO:0000256" key="8">
    <source>
        <dbReference type="SAM" id="Phobius"/>
    </source>
</evidence>
<dbReference type="InterPro" id="IPR000209">
    <property type="entry name" value="Peptidase_S8/S53_dom"/>
</dbReference>
<dbReference type="InterPro" id="IPR050131">
    <property type="entry name" value="Peptidase_S8_subtilisin-like"/>
</dbReference>
<evidence type="ECO:0000256" key="4">
    <source>
        <dbReference type="ARBA" id="ARBA00022825"/>
    </source>
</evidence>
<evidence type="ECO:0000313" key="10">
    <source>
        <dbReference type="EMBL" id="KAL2284836.1"/>
    </source>
</evidence>
<keyword evidence="8" id="KW-0812">Transmembrane</keyword>
<dbReference type="PANTHER" id="PTHR43806">
    <property type="entry name" value="PEPTIDASE S8"/>
    <property type="match status" value="1"/>
</dbReference>
<dbReference type="Gene3D" id="3.40.50.200">
    <property type="entry name" value="Peptidase S8/S53 domain"/>
    <property type="match status" value="1"/>
</dbReference>
<organism evidence="10 11">
    <name type="scientific">Diaporthe vaccinii</name>
    <dbReference type="NCBI Taxonomy" id="105482"/>
    <lineage>
        <taxon>Eukaryota</taxon>
        <taxon>Fungi</taxon>
        <taxon>Dikarya</taxon>
        <taxon>Ascomycota</taxon>
        <taxon>Pezizomycotina</taxon>
        <taxon>Sordariomycetes</taxon>
        <taxon>Sordariomycetidae</taxon>
        <taxon>Diaporthales</taxon>
        <taxon>Diaporthaceae</taxon>
        <taxon>Diaporthe</taxon>
        <taxon>Diaporthe eres species complex</taxon>
    </lineage>
</organism>
<feature type="active site" description="Charge relay system" evidence="5">
    <location>
        <position position="171"/>
    </location>
</feature>
<dbReference type="EMBL" id="JBAWTH010000034">
    <property type="protein sequence ID" value="KAL2284836.1"/>
    <property type="molecule type" value="Genomic_DNA"/>
</dbReference>
<proteinExistence type="inferred from homology"/>
<comment type="caution">
    <text evidence="10">The sequence shown here is derived from an EMBL/GenBank/DDBJ whole genome shotgun (WGS) entry which is preliminary data.</text>
</comment>
<sequence length="436" mass="48948">MAKDIHEIVESEGLKKGWKPIHHAAWGAREHLASLSGHEDDEKPGHDDDHNTKHDSKASVPGANGSFDGTFFSEPASPLQLSHSDAYRLLLSVWDNFDFKNKYDRPVKVAVLDTGLDVTHKNFENHRFVGGKQVWSSEKQPSQYDRIKACEDFTGTGSITEKDDMKDLDGHGTQVTELILRIAPRAELYIARICEGDINRGTPTTSAPTGNPVQRPRPDIVAKAIDWAREQKVDIINMSFGFYESHKDVKAALNRAVRDSKILVFAAMSNDGNNSQHAARPARDPNLAIGVHSCDKYGRKTSGFTPRYVHGSHNFMFVGEEVITQWPQAKGGGFRLNQGTSFAAPAVAAMAALILGFAWQHMCRKEREEAQVDLEELRELGGMEKMLERISEKDETLRYSYIHPRLLWKDLSPSLVEDKSQIRQHAWKVITESLRL</sequence>
<protein>
    <recommendedName>
        <fullName evidence="9">Peptidase S8/S53 domain-containing protein</fullName>
    </recommendedName>
</protein>
<dbReference type="PRINTS" id="PR00723">
    <property type="entry name" value="SUBTILISIN"/>
</dbReference>
<feature type="active site" description="Charge relay system" evidence="5">
    <location>
        <position position="113"/>
    </location>
</feature>
<feature type="compositionally biased region" description="Basic and acidic residues" evidence="7">
    <location>
        <begin position="36"/>
        <end position="57"/>
    </location>
</feature>
<evidence type="ECO:0000259" key="9">
    <source>
        <dbReference type="Pfam" id="PF00082"/>
    </source>
</evidence>
<evidence type="ECO:0000256" key="1">
    <source>
        <dbReference type="ARBA" id="ARBA00011073"/>
    </source>
</evidence>
<dbReference type="CDD" id="cd00306">
    <property type="entry name" value="Peptidases_S8_S53"/>
    <property type="match status" value="1"/>
</dbReference>
<keyword evidence="8" id="KW-0472">Membrane</keyword>